<dbReference type="VEuPathDB" id="FungiDB:PV07_11867"/>
<protein>
    <submittedName>
        <fullName evidence="1">Uncharacterized protein</fullName>
    </submittedName>
</protein>
<name>A0A0D2AFN9_9EURO</name>
<dbReference type="Proteomes" id="UP000054466">
    <property type="component" value="Unassembled WGS sequence"/>
</dbReference>
<evidence type="ECO:0000313" key="1">
    <source>
        <dbReference type="EMBL" id="KIW23687.1"/>
    </source>
</evidence>
<dbReference type="AlphaFoldDB" id="A0A0D2AFN9"/>
<sequence>MTPVESRQQENVLQRCDARGKYVAHSAATESVSSVCFGEPNGYMIDIVVETDGGIRYLGRAQQDTGCMPSLISESTAVRAEAWGLATIDRSQPIKAGGLVVFEGIVKGAEIKVEGKVSLRFSVDGAHYYRHTFLVVPDDDRFDMLLGAKLLERGALVPARQDAAKPMAGRL</sequence>
<evidence type="ECO:0000313" key="2">
    <source>
        <dbReference type="Proteomes" id="UP000054466"/>
    </source>
</evidence>
<dbReference type="OrthoDB" id="4154650at2759"/>
<gene>
    <name evidence="1" type="ORF">PV07_11867</name>
</gene>
<dbReference type="EMBL" id="KN847046">
    <property type="protein sequence ID" value="KIW23687.1"/>
    <property type="molecule type" value="Genomic_DNA"/>
</dbReference>
<dbReference type="Gene3D" id="2.40.70.10">
    <property type="entry name" value="Acid Proteases"/>
    <property type="match status" value="1"/>
</dbReference>
<dbReference type="RefSeq" id="XP_016243903.1">
    <property type="nucleotide sequence ID" value="XM_016399341.1"/>
</dbReference>
<dbReference type="InterPro" id="IPR021109">
    <property type="entry name" value="Peptidase_aspartic_dom_sf"/>
</dbReference>
<accession>A0A0D2AFN9</accession>
<dbReference type="GeneID" id="27351061"/>
<dbReference type="HOGENOM" id="CLU_1571503_0_0_1"/>
<reference evidence="1 2" key="1">
    <citation type="submission" date="2015-01" db="EMBL/GenBank/DDBJ databases">
        <title>The Genome Sequence of Cladophialophora immunda CBS83496.</title>
        <authorList>
            <consortium name="The Broad Institute Genomics Platform"/>
            <person name="Cuomo C."/>
            <person name="de Hoog S."/>
            <person name="Gorbushina A."/>
            <person name="Stielow B."/>
            <person name="Teixiera M."/>
            <person name="Abouelleil A."/>
            <person name="Chapman S.B."/>
            <person name="Priest M."/>
            <person name="Young S.K."/>
            <person name="Wortman J."/>
            <person name="Nusbaum C."/>
            <person name="Birren B."/>
        </authorList>
    </citation>
    <scope>NUCLEOTIDE SEQUENCE [LARGE SCALE GENOMIC DNA]</scope>
    <source>
        <strain evidence="1 2">CBS 83496</strain>
    </source>
</reference>
<organism evidence="1 2">
    <name type="scientific">Cladophialophora immunda</name>
    <dbReference type="NCBI Taxonomy" id="569365"/>
    <lineage>
        <taxon>Eukaryota</taxon>
        <taxon>Fungi</taxon>
        <taxon>Dikarya</taxon>
        <taxon>Ascomycota</taxon>
        <taxon>Pezizomycotina</taxon>
        <taxon>Eurotiomycetes</taxon>
        <taxon>Chaetothyriomycetidae</taxon>
        <taxon>Chaetothyriales</taxon>
        <taxon>Herpotrichiellaceae</taxon>
        <taxon>Cladophialophora</taxon>
    </lineage>
</organism>
<keyword evidence="2" id="KW-1185">Reference proteome</keyword>
<proteinExistence type="predicted"/>